<organism evidence="13 14">
    <name type="scientific">Cichlidogyrus casuarinus</name>
    <dbReference type="NCBI Taxonomy" id="1844966"/>
    <lineage>
        <taxon>Eukaryota</taxon>
        <taxon>Metazoa</taxon>
        <taxon>Spiralia</taxon>
        <taxon>Lophotrochozoa</taxon>
        <taxon>Platyhelminthes</taxon>
        <taxon>Monogenea</taxon>
        <taxon>Monopisthocotylea</taxon>
        <taxon>Dactylogyridea</taxon>
        <taxon>Ancyrocephalidae</taxon>
        <taxon>Cichlidogyrus</taxon>
    </lineage>
</organism>
<feature type="region of interest" description="Disordered" evidence="11">
    <location>
        <begin position="333"/>
        <end position="369"/>
    </location>
</feature>
<evidence type="ECO:0000313" key="13">
    <source>
        <dbReference type="EMBL" id="KAL3309274.1"/>
    </source>
</evidence>
<dbReference type="PANTHER" id="PTHR19376">
    <property type="entry name" value="DNA-DIRECTED RNA POLYMERASE"/>
    <property type="match status" value="1"/>
</dbReference>
<dbReference type="InterPro" id="IPR045867">
    <property type="entry name" value="DNA-dir_RpoC_beta_prime"/>
</dbReference>
<accession>A0ABD2PPK9</accession>
<dbReference type="EC" id="2.7.7.6" evidence="2"/>
<feature type="compositionally biased region" description="Low complexity" evidence="11">
    <location>
        <begin position="298"/>
        <end position="314"/>
    </location>
</feature>
<evidence type="ECO:0000259" key="12">
    <source>
        <dbReference type="Pfam" id="PF04998"/>
    </source>
</evidence>
<keyword evidence="8" id="KW-0460">Magnesium</keyword>
<keyword evidence="10" id="KW-0539">Nucleus</keyword>
<evidence type="ECO:0000313" key="14">
    <source>
        <dbReference type="Proteomes" id="UP001626550"/>
    </source>
</evidence>
<keyword evidence="5" id="KW-0548">Nucleotidyltransferase</keyword>
<evidence type="ECO:0000256" key="11">
    <source>
        <dbReference type="SAM" id="MobiDB-lite"/>
    </source>
</evidence>
<name>A0ABD2PPK9_9PLAT</name>
<dbReference type="GO" id="GO:0003899">
    <property type="term" value="F:DNA-directed RNA polymerase activity"/>
    <property type="evidence" value="ECO:0007669"/>
    <property type="project" value="UniProtKB-EC"/>
</dbReference>
<dbReference type="Proteomes" id="UP001626550">
    <property type="component" value="Unassembled WGS sequence"/>
</dbReference>
<keyword evidence="9" id="KW-0804">Transcription</keyword>
<keyword evidence="3 13" id="KW-0240">DNA-directed RNA polymerase</keyword>
<dbReference type="Gene3D" id="1.10.150.390">
    <property type="match status" value="1"/>
</dbReference>
<evidence type="ECO:0000256" key="2">
    <source>
        <dbReference type="ARBA" id="ARBA00012418"/>
    </source>
</evidence>
<dbReference type="SUPFAM" id="SSF64484">
    <property type="entry name" value="beta and beta-prime subunits of DNA dependent RNA-polymerase"/>
    <property type="match status" value="1"/>
</dbReference>
<dbReference type="GO" id="GO:0000428">
    <property type="term" value="C:DNA-directed RNA polymerase complex"/>
    <property type="evidence" value="ECO:0007669"/>
    <property type="project" value="UniProtKB-KW"/>
</dbReference>
<evidence type="ECO:0000256" key="7">
    <source>
        <dbReference type="ARBA" id="ARBA00022833"/>
    </source>
</evidence>
<keyword evidence="7" id="KW-0862">Zinc</keyword>
<dbReference type="FunFam" id="1.10.150.390:FF:000001">
    <property type="entry name" value="DNA-directed RNA polymerase subunit"/>
    <property type="match status" value="1"/>
</dbReference>
<proteinExistence type="predicted"/>
<dbReference type="PANTHER" id="PTHR19376:SF37">
    <property type="entry name" value="DNA-DIRECTED RNA POLYMERASE II SUBUNIT RPB1"/>
    <property type="match status" value="1"/>
</dbReference>
<feature type="compositionally biased region" description="Low complexity" evidence="11">
    <location>
        <begin position="333"/>
        <end position="356"/>
    </location>
</feature>
<evidence type="ECO:0000256" key="4">
    <source>
        <dbReference type="ARBA" id="ARBA00022679"/>
    </source>
</evidence>
<feature type="compositionally biased region" description="Polar residues" evidence="11">
    <location>
        <begin position="357"/>
        <end position="369"/>
    </location>
</feature>
<evidence type="ECO:0000256" key="3">
    <source>
        <dbReference type="ARBA" id="ARBA00022478"/>
    </source>
</evidence>
<dbReference type="AlphaFoldDB" id="A0ABD2PPK9"/>
<dbReference type="InterPro" id="IPR007081">
    <property type="entry name" value="RNA_pol_Rpb1_5"/>
</dbReference>
<keyword evidence="14" id="KW-1185">Reference proteome</keyword>
<evidence type="ECO:0000256" key="5">
    <source>
        <dbReference type="ARBA" id="ARBA00022695"/>
    </source>
</evidence>
<reference evidence="13 14" key="1">
    <citation type="submission" date="2024-11" db="EMBL/GenBank/DDBJ databases">
        <title>Adaptive evolution of stress response genes in parasites aligns with host niche diversity.</title>
        <authorList>
            <person name="Hahn C."/>
            <person name="Resl P."/>
        </authorList>
    </citation>
    <scope>NUCLEOTIDE SEQUENCE [LARGE SCALE GENOMIC DNA]</scope>
    <source>
        <strain evidence="13">EGGRZ-B1_66</strain>
        <tissue evidence="13">Body</tissue>
    </source>
</reference>
<keyword evidence="4" id="KW-0808">Transferase</keyword>
<dbReference type="GO" id="GO:0005634">
    <property type="term" value="C:nucleus"/>
    <property type="evidence" value="ECO:0007669"/>
    <property type="project" value="UniProtKB-SubCell"/>
</dbReference>
<feature type="region of interest" description="Disordered" evidence="11">
    <location>
        <begin position="290"/>
        <end position="316"/>
    </location>
</feature>
<dbReference type="EMBL" id="JBJKFK010004101">
    <property type="protein sequence ID" value="KAL3309274.1"/>
    <property type="molecule type" value="Genomic_DNA"/>
</dbReference>
<dbReference type="Pfam" id="PF04998">
    <property type="entry name" value="RNA_pol_Rpb1_5"/>
    <property type="match status" value="1"/>
</dbReference>
<evidence type="ECO:0000256" key="9">
    <source>
        <dbReference type="ARBA" id="ARBA00023163"/>
    </source>
</evidence>
<protein>
    <recommendedName>
        <fullName evidence="2">DNA-directed RNA polymerase</fullName>
        <ecNumber evidence="2">2.7.7.6</ecNumber>
    </recommendedName>
</protein>
<comment type="caution">
    <text evidence="13">The sequence shown here is derived from an EMBL/GenBank/DDBJ whole genome shotgun (WGS) entry which is preliminary data.</text>
</comment>
<keyword evidence="6" id="KW-0479">Metal-binding</keyword>
<dbReference type="GO" id="GO:0046872">
    <property type="term" value="F:metal ion binding"/>
    <property type="evidence" value="ECO:0007669"/>
    <property type="project" value="UniProtKB-KW"/>
</dbReference>
<evidence type="ECO:0000256" key="6">
    <source>
        <dbReference type="ARBA" id="ARBA00022723"/>
    </source>
</evidence>
<comment type="subcellular location">
    <subcellularLocation>
        <location evidence="1">Nucleus</location>
    </subcellularLocation>
</comment>
<sequence length="369" mass="38584">MNLPKTKDKQRIFIKEDGSFDSVAEWMLETDGTCLMRVLAERDVDPTRTTSNDIVEIFEALGIEAVRKAIECEMVHVISFDGSYVNYRHLALLCDVMTVKGHLMAITRHGINRLDTGALARCSFEETVDILMEAASHAERDPIAGVSENVMLGQMARLGTGCFDLLLDSNKCQEAQPIPMAGGIGVFNTAGFDMGNAAWASDATTLEGLGGATPWDHLLSPSGASPLASPGYRNLAGATAPHNAMFSPQVDRLDSLMSPGRSPQADLARTPDLELSPALSHSYYSPMSLSGTPATDLGSPGSSPGHSGSASSGSVGYGSGAFSLGGDYGRSPLSKSGFGSGSSSSLSLGGDNSSPGYSLQNSYSPTSIG</sequence>
<feature type="domain" description="RNA polymerase Rpb1" evidence="12">
    <location>
        <begin position="6"/>
        <end position="117"/>
    </location>
</feature>
<evidence type="ECO:0000256" key="8">
    <source>
        <dbReference type="ARBA" id="ARBA00022842"/>
    </source>
</evidence>
<evidence type="ECO:0000256" key="10">
    <source>
        <dbReference type="ARBA" id="ARBA00023242"/>
    </source>
</evidence>
<gene>
    <name evidence="13" type="primary">POLR2A_2</name>
    <name evidence="13" type="ORF">Ciccas_012179</name>
</gene>
<evidence type="ECO:0000256" key="1">
    <source>
        <dbReference type="ARBA" id="ARBA00004123"/>
    </source>
</evidence>